<evidence type="ECO:0000313" key="3">
    <source>
        <dbReference type="Proteomes" id="UP001165430"/>
    </source>
</evidence>
<keyword evidence="1" id="KW-1133">Transmembrane helix</keyword>
<name>A0ABS9VFT0_9BACT</name>
<proteinExistence type="predicted"/>
<comment type="caution">
    <text evidence="2">The sequence shown here is derived from an EMBL/GenBank/DDBJ whole genome shotgun (WGS) entry which is preliminary data.</text>
</comment>
<evidence type="ECO:0000313" key="2">
    <source>
        <dbReference type="EMBL" id="MCH7415273.1"/>
    </source>
</evidence>
<dbReference type="Proteomes" id="UP001165430">
    <property type="component" value="Unassembled WGS sequence"/>
</dbReference>
<accession>A0ABS9VFT0</accession>
<reference evidence="2" key="1">
    <citation type="submission" date="2022-03" db="EMBL/GenBank/DDBJ databases">
        <title>De novo assembled genomes of Belliella spp. (Cyclobacteriaceae) strains.</title>
        <authorList>
            <person name="Szabo A."/>
            <person name="Korponai K."/>
            <person name="Felfoldi T."/>
        </authorList>
    </citation>
    <scope>NUCLEOTIDE SEQUENCE</scope>
    <source>
        <strain evidence="2">DSM 111903</strain>
    </source>
</reference>
<dbReference type="RefSeq" id="WP_241414164.1">
    <property type="nucleotide sequence ID" value="NZ_JAKZGO010000019.1"/>
</dbReference>
<gene>
    <name evidence="2" type="ORF">MM213_17365</name>
</gene>
<keyword evidence="3" id="KW-1185">Reference proteome</keyword>
<feature type="transmembrane region" description="Helical" evidence="1">
    <location>
        <begin position="48"/>
        <end position="66"/>
    </location>
</feature>
<organism evidence="2 3">
    <name type="scientific">Belliella alkalica</name>
    <dbReference type="NCBI Taxonomy" id="1730871"/>
    <lineage>
        <taxon>Bacteria</taxon>
        <taxon>Pseudomonadati</taxon>
        <taxon>Bacteroidota</taxon>
        <taxon>Cytophagia</taxon>
        <taxon>Cytophagales</taxon>
        <taxon>Cyclobacteriaceae</taxon>
        <taxon>Belliella</taxon>
    </lineage>
</organism>
<keyword evidence="1" id="KW-0472">Membrane</keyword>
<sequence length="120" mass="13600">MEKTDKEVLQTKVSLSEVFGFYQTQMSDRLVHCLKNMESRLTEMERKIVCVLIFAGFATLLAVSVFEQNRSGEAIPARKEGRVQTLAVPPQGNLPSPVVDSLQLKIYSQPKTKQSWKNKK</sequence>
<evidence type="ECO:0000256" key="1">
    <source>
        <dbReference type="SAM" id="Phobius"/>
    </source>
</evidence>
<dbReference type="EMBL" id="JAKZGO010000019">
    <property type="protein sequence ID" value="MCH7415273.1"/>
    <property type="molecule type" value="Genomic_DNA"/>
</dbReference>
<protein>
    <submittedName>
        <fullName evidence="2">Uncharacterized protein</fullName>
    </submittedName>
</protein>
<keyword evidence="1" id="KW-0812">Transmembrane</keyword>